<feature type="compositionally biased region" description="Basic and acidic residues" evidence="1">
    <location>
        <begin position="231"/>
        <end position="240"/>
    </location>
</feature>
<protein>
    <submittedName>
        <fullName evidence="2">Uncharacterized protein</fullName>
    </submittedName>
</protein>
<feature type="compositionally biased region" description="Basic and acidic residues" evidence="1">
    <location>
        <begin position="102"/>
        <end position="113"/>
    </location>
</feature>
<sequence>MRSPGGLLRISQPFPVYLDCIVPSLPHIFALCSQLSTRSKAAMSLFANSLSVQEHPQLVAFSSIVLVLWAVAYFTGTRNRLPSLIDHEHQSPPPQPQAALHLQREKTDEKGREEEEEECEDEHSSLEEGNNLRPPPPPVVVIPWRASFGLGIPPPTHGLARPSCSAEARKGSTCTQHCSDDSAALLLLLHHHHQQQRDAGGESAAALAGIGGQFPPPRGDDDDDEEEDLGDDIRRWSLCG</sequence>
<evidence type="ECO:0000256" key="1">
    <source>
        <dbReference type="SAM" id="MobiDB-lite"/>
    </source>
</evidence>
<accession>A0AA40DXA6</accession>
<feature type="compositionally biased region" description="Acidic residues" evidence="1">
    <location>
        <begin position="220"/>
        <end position="230"/>
    </location>
</feature>
<organism evidence="2 3">
    <name type="scientific">Lasiosphaeria miniovina</name>
    <dbReference type="NCBI Taxonomy" id="1954250"/>
    <lineage>
        <taxon>Eukaryota</taxon>
        <taxon>Fungi</taxon>
        <taxon>Dikarya</taxon>
        <taxon>Ascomycota</taxon>
        <taxon>Pezizomycotina</taxon>
        <taxon>Sordariomycetes</taxon>
        <taxon>Sordariomycetidae</taxon>
        <taxon>Sordariales</taxon>
        <taxon>Lasiosphaeriaceae</taxon>
        <taxon>Lasiosphaeria</taxon>
    </lineage>
</organism>
<evidence type="ECO:0000313" key="2">
    <source>
        <dbReference type="EMBL" id="KAK0717037.1"/>
    </source>
</evidence>
<evidence type="ECO:0000313" key="3">
    <source>
        <dbReference type="Proteomes" id="UP001172101"/>
    </source>
</evidence>
<proteinExistence type="predicted"/>
<dbReference type="Proteomes" id="UP001172101">
    <property type="component" value="Unassembled WGS sequence"/>
</dbReference>
<dbReference type="EMBL" id="JAUIRO010000004">
    <property type="protein sequence ID" value="KAK0717037.1"/>
    <property type="molecule type" value="Genomic_DNA"/>
</dbReference>
<gene>
    <name evidence="2" type="ORF">B0T26DRAFT_774771</name>
</gene>
<dbReference type="AlphaFoldDB" id="A0AA40DXA6"/>
<comment type="caution">
    <text evidence="2">The sequence shown here is derived from an EMBL/GenBank/DDBJ whole genome shotgun (WGS) entry which is preliminary data.</text>
</comment>
<name>A0AA40DXA6_9PEZI</name>
<keyword evidence="3" id="KW-1185">Reference proteome</keyword>
<dbReference type="RefSeq" id="XP_060295830.1">
    <property type="nucleotide sequence ID" value="XM_060446588.1"/>
</dbReference>
<feature type="region of interest" description="Disordered" evidence="1">
    <location>
        <begin position="194"/>
        <end position="240"/>
    </location>
</feature>
<feature type="region of interest" description="Disordered" evidence="1">
    <location>
        <begin position="84"/>
        <end position="138"/>
    </location>
</feature>
<dbReference type="GeneID" id="85329858"/>
<reference evidence="2" key="1">
    <citation type="submission" date="2023-06" db="EMBL/GenBank/DDBJ databases">
        <title>Genome-scale phylogeny and comparative genomics of the fungal order Sordariales.</title>
        <authorList>
            <consortium name="Lawrence Berkeley National Laboratory"/>
            <person name="Hensen N."/>
            <person name="Bonometti L."/>
            <person name="Westerberg I."/>
            <person name="Brannstrom I.O."/>
            <person name="Guillou S."/>
            <person name="Cros-Aarteil S."/>
            <person name="Calhoun S."/>
            <person name="Haridas S."/>
            <person name="Kuo A."/>
            <person name="Mondo S."/>
            <person name="Pangilinan J."/>
            <person name="Riley R."/>
            <person name="LaButti K."/>
            <person name="Andreopoulos B."/>
            <person name="Lipzen A."/>
            <person name="Chen C."/>
            <person name="Yanf M."/>
            <person name="Daum C."/>
            <person name="Ng V."/>
            <person name="Clum A."/>
            <person name="Steindorff A."/>
            <person name="Ohm R."/>
            <person name="Martin F."/>
            <person name="Silar P."/>
            <person name="Natvig D."/>
            <person name="Lalanne C."/>
            <person name="Gautier V."/>
            <person name="Ament-velasquez S.L."/>
            <person name="Kruys A."/>
            <person name="Hutchinson M.I."/>
            <person name="Powell A.J."/>
            <person name="Barry K."/>
            <person name="Miller A.N."/>
            <person name="Grigoriev I.V."/>
            <person name="Debuchy R."/>
            <person name="Gladieux P."/>
            <person name="Thoren M.H."/>
            <person name="Johannesson H."/>
        </authorList>
    </citation>
    <scope>NUCLEOTIDE SEQUENCE</scope>
    <source>
        <strain evidence="2">SMH2392-1A</strain>
    </source>
</reference>